<evidence type="ECO:0000313" key="16">
    <source>
        <dbReference type="EMBL" id="OAE26603.1"/>
    </source>
</evidence>
<dbReference type="InterPro" id="IPR029057">
    <property type="entry name" value="PRTase-like"/>
</dbReference>
<gene>
    <name evidence="16" type="ORF">AXG93_4542s1240</name>
</gene>
<evidence type="ECO:0000256" key="14">
    <source>
        <dbReference type="SAM" id="MobiDB-lite"/>
    </source>
</evidence>
<dbReference type="GO" id="GO:0032263">
    <property type="term" value="P:GMP salvage"/>
    <property type="evidence" value="ECO:0007669"/>
    <property type="project" value="TreeGrafter"/>
</dbReference>
<comment type="catalytic activity">
    <reaction evidence="13">
        <text>IMP + diphosphate = hypoxanthine + 5-phospho-alpha-D-ribose 1-diphosphate</text>
        <dbReference type="Rhea" id="RHEA:17973"/>
        <dbReference type="ChEBI" id="CHEBI:17368"/>
        <dbReference type="ChEBI" id="CHEBI:33019"/>
        <dbReference type="ChEBI" id="CHEBI:58017"/>
        <dbReference type="ChEBI" id="CHEBI:58053"/>
        <dbReference type="EC" id="2.4.2.8"/>
    </reaction>
</comment>
<dbReference type="EMBL" id="LVLJ01002146">
    <property type="protein sequence ID" value="OAE26603.1"/>
    <property type="molecule type" value="Genomic_DNA"/>
</dbReference>
<dbReference type="GO" id="GO:0004422">
    <property type="term" value="F:hypoxanthine phosphoribosyltransferase activity"/>
    <property type="evidence" value="ECO:0007669"/>
    <property type="project" value="InterPro"/>
</dbReference>
<evidence type="ECO:0000256" key="3">
    <source>
        <dbReference type="ARBA" id="ARBA00004669"/>
    </source>
</evidence>
<evidence type="ECO:0000256" key="12">
    <source>
        <dbReference type="ARBA" id="ARBA00022842"/>
    </source>
</evidence>
<evidence type="ECO:0000256" key="11">
    <source>
        <dbReference type="ARBA" id="ARBA00022741"/>
    </source>
</evidence>
<keyword evidence="7 13" id="KW-0328">Glycosyltransferase</keyword>
<evidence type="ECO:0000256" key="8">
    <source>
        <dbReference type="ARBA" id="ARBA00022679"/>
    </source>
</evidence>
<dbReference type="InterPro" id="IPR050408">
    <property type="entry name" value="HGPRT"/>
</dbReference>
<accession>A0A176W1X1</accession>
<evidence type="ECO:0000256" key="2">
    <source>
        <dbReference type="ARBA" id="ARBA00004496"/>
    </source>
</evidence>
<evidence type="ECO:0000256" key="1">
    <source>
        <dbReference type="ARBA" id="ARBA00001946"/>
    </source>
</evidence>
<keyword evidence="6 13" id="KW-0963">Cytoplasm</keyword>
<dbReference type="GO" id="GO:0000287">
    <property type="term" value="F:magnesium ion binding"/>
    <property type="evidence" value="ECO:0007669"/>
    <property type="project" value="TreeGrafter"/>
</dbReference>
<dbReference type="PANTHER" id="PTHR43340:SF1">
    <property type="entry name" value="HYPOXANTHINE PHOSPHORIBOSYLTRANSFERASE"/>
    <property type="match status" value="1"/>
</dbReference>
<name>A0A176W1X1_MARPO</name>
<dbReference type="GO" id="GO:0006178">
    <property type="term" value="P:guanine salvage"/>
    <property type="evidence" value="ECO:0007669"/>
    <property type="project" value="TreeGrafter"/>
</dbReference>
<dbReference type="Gene3D" id="3.40.50.2020">
    <property type="match status" value="1"/>
</dbReference>
<dbReference type="Proteomes" id="UP000077202">
    <property type="component" value="Unassembled WGS sequence"/>
</dbReference>
<feature type="domain" description="Phosphoribosyltransferase" evidence="15">
    <location>
        <begin position="111"/>
        <end position="261"/>
    </location>
</feature>
<evidence type="ECO:0000256" key="7">
    <source>
        <dbReference type="ARBA" id="ARBA00022676"/>
    </source>
</evidence>
<keyword evidence="11 13" id="KW-0547">Nucleotide-binding</keyword>
<comment type="subcellular location">
    <subcellularLocation>
        <location evidence="2 13">Cytoplasm</location>
    </subcellularLocation>
</comment>
<keyword evidence="10 13" id="KW-0660">Purine salvage</keyword>
<protein>
    <recommendedName>
        <fullName evidence="5 13">Hypoxanthine phosphoribosyltransferase</fullName>
        <ecNumber evidence="5 13">2.4.2.8</ecNumber>
    </recommendedName>
</protein>
<dbReference type="NCBIfam" id="TIGR01203">
    <property type="entry name" value="HGPRTase"/>
    <property type="match status" value="1"/>
</dbReference>
<dbReference type="AlphaFoldDB" id="A0A176W1X1"/>
<sequence>MSTHSRIRQRRAGDTLNSRGQKVVRRLCLQTLTYSKGPTFLERAAISQLPCSVQEEFRSGINELYVFEHLNMGRAKNEQAESPSGRTQEQTEEGGAWHEMAMERVLWSGEDIKKRVSELAEQITRDFSGKSLAVVGVATGAVIFVADLVREIQIPVTLDFVRMKSYGNSTTSSGKATCIADISIDVKDKHVLLVEDIIDTGITVSTLVAHFGVKEVASFSVCTLLDKPSRRIIPVQLIPGGKFYRGFECPDEFVVGYGLDYAELYRNVPYIGVLKSHVYS</sequence>
<dbReference type="CDD" id="cd06223">
    <property type="entry name" value="PRTases_typeI"/>
    <property type="match status" value="1"/>
</dbReference>
<evidence type="ECO:0000256" key="6">
    <source>
        <dbReference type="ARBA" id="ARBA00022490"/>
    </source>
</evidence>
<evidence type="ECO:0000259" key="15">
    <source>
        <dbReference type="Pfam" id="PF00156"/>
    </source>
</evidence>
<dbReference type="GO" id="GO:0046100">
    <property type="term" value="P:hypoxanthine metabolic process"/>
    <property type="evidence" value="ECO:0007669"/>
    <property type="project" value="TreeGrafter"/>
</dbReference>
<comment type="similarity">
    <text evidence="4 13">Belongs to the purine/pyrimidine phosphoribosyltransferase family.</text>
</comment>
<comment type="cofactor">
    <cofactor evidence="1 13">
        <name>Mg(2+)</name>
        <dbReference type="ChEBI" id="CHEBI:18420"/>
    </cofactor>
</comment>
<keyword evidence="17" id="KW-1185">Reference proteome</keyword>
<reference evidence="16" key="1">
    <citation type="submission" date="2016-03" db="EMBL/GenBank/DDBJ databases">
        <title>Mechanisms controlling the formation of the plant cell surface in tip-growing cells are functionally conserved among land plants.</title>
        <authorList>
            <person name="Honkanen S."/>
            <person name="Jones V.A."/>
            <person name="Morieri G."/>
            <person name="Champion C."/>
            <person name="Hetherington A.J."/>
            <person name="Kelly S."/>
            <person name="Saint-Marcoux D."/>
            <person name="Proust H."/>
            <person name="Prescott H."/>
            <person name="Dolan L."/>
        </authorList>
    </citation>
    <scope>NUCLEOTIDE SEQUENCE [LARGE SCALE GENOMIC DNA]</scope>
    <source>
        <tissue evidence="16">Whole gametophyte</tissue>
    </source>
</reference>
<feature type="region of interest" description="Disordered" evidence="14">
    <location>
        <begin position="76"/>
        <end position="95"/>
    </location>
</feature>
<dbReference type="PANTHER" id="PTHR43340">
    <property type="entry name" value="HYPOXANTHINE-GUANINE PHOSPHORIBOSYLTRANSFERASE"/>
    <property type="match status" value="1"/>
</dbReference>
<dbReference type="Pfam" id="PF00156">
    <property type="entry name" value="Pribosyltran"/>
    <property type="match status" value="1"/>
</dbReference>
<dbReference type="InterPro" id="IPR005904">
    <property type="entry name" value="Hxn_phspho_trans"/>
</dbReference>
<keyword evidence="8 13" id="KW-0808">Transferase</keyword>
<dbReference type="EC" id="2.4.2.8" evidence="5 13"/>
<dbReference type="GO" id="GO:0006166">
    <property type="term" value="P:purine ribonucleoside salvage"/>
    <property type="evidence" value="ECO:0007669"/>
    <property type="project" value="UniProtKB-KW"/>
</dbReference>
<keyword evidence="12 13" id="KW-0460">Magnesium</keyword>
<evidence type="ECO:0000256" key="9">
    <source>
        <dbReference type="ARBA" id="ARBA00022723"/>
    </source>
</evidence>
<comment type="caution">
    <text evidence="16">The sequence shown here is derived from an EMBL/GenBank/DDBJ whole genome shotgun (WGS) entry which is preliminary data.</text>
</comment>
<evidence type="ECO:0000256" key="5">
    <source>
        <dbReference type="ARBA" id="ARBA00011895"/>
    </source>
</evidence>
<dbReference type="InterPro" id="IPR000836">
    <property type="entry name" value="PRTase_dom"/>
</dbReference>
<proteinExistence type="inferred from homology"/>
<dbReference type="GO" id="GO:0000166">
    <property type="term" value="F:nucleotide binding"/>
    <property type="evidence" value="ECO:0007669"/>
    <property type="project" value="UniProtKB-KW"/>
</dbReference>
<dbReference type="GO" id="GO:0005829">
    <property type="term" value="C:cytosol"/>
    <property type="evidence" value="ECO:0007669"/>
    <property type="project" value="TreeGrafter"/>
</dbReference>
<evidence type="ECO:0000313" key="17">
    <source>
        <dbReference type="Proteomes" id="UP000077202"/>
    </source>
</evidence>
<evidence type="ECO:0000256" key="4">
    <source>
        <dbReference type="ARBA" id="ARBA00008391"/>
    </source>
</evidence>
<dbReference type="FunFam" id="3.40.50.2020:FF:000057">
    <property type="entry name" value="Hypoxanthine phosphoribosyltransferase"/>
    <property type="match status" value="1"/>
</dbReference>
<organism evidence="16 17">
    <name type="scientific">Marchantia polymorpha subsp. ruderalis</name>
    <dbReference type="NCBI Taxonomy" id="1480154"/>
    <lineage>
        <taxon>Eukaryota</taxon>
        <taxon>Viridiplantae</taxon>
        <taxon>Streptophyta</taxon>
        <taxon>Embryophyta</taxon>
        <taxon>Marchantiophyta</taxon>
        <taxon>Marchantiopsida</taxon>
        <taxon>Marchantiidae</taxon>
        <taxon>Marchantiales</taxon>
        <taxon>Marchantiaceae</taxon>
        <taxon>Marchantia</taxon>
    </lineage>
</organism>
<comment type="pathway">
    <text evidence="3 13">Purine metabolism; IMP biosynthesis via salvage pathway; IMP from hypoxanthine: step 1/1.</text>
</comment>
<keyword evidence="9 13" id="KW-0479">Metal-binding</keyword>
<dbReference type="UniPathway" id="UPA00591">
    <property type="reaction ID" value="UER00648"/>
</dbReference>
<evidence type="ECO:0000256" key="13">
    <source>
        <dbReference type="RuleBase" id="RU364099"/>
    </source>
</evidence>
<evidence type="ECO:0000256" key="10">
    <source>
        <dbReference type="ARBA" id="ARBA00022726"/>
    </source>
</evidence>
<dbReference type="SUPFAM" id="SSF53271">
    <property type="entry name" value="PRTase-like"/>
    <property type="match status" value="1"/>
</dbReference>
<dbReference type="GO" id="GO:0032264">
    <property type="term" value="P:IMP salvage"/>
    <property type="evidence" value="ECO:0007669"/>
    <property type="project" value="UniProtKB-UniPathway"/>
</dbReference>